<dbReference type="PROSITE" id="PS50109">
    <property type="entry name" value="HIS_KIN"/>
    <property type="match status" value="1"/>
</dbReference>
<evidence type="ECO:0000256" key="11">
    <source>
        <dbReference type="ARBA" id="ARBA00022989"/>
    </source>
</evidence>
<dbReference type="InterPro" id="IPR036890">
    <property type="entry name" value="HATPase_C_sf"/>
</dbReference>
<dbReference type="Pfam" id="PF00672">
    <property type="entry name" value="HAMP"/>
    <property type="match status" value="1"/>
</dbReference>
<accession>A0A292YT67</accession>
<dbReference type="AlphaFoldDB" id="A0A292YT67"/>
<keyword evidence="8" id="KW-0547">Nucleotide-binding</keyword>
<proteinExistence type="predicted"/>
<evidence type="ECO:0000256" key="15">
    <source>
        <dbReference type="SAM" id="Phobius"/>
    </source>
</evidence>
<dbReference type="InterPro" id="IPR003594">
    <property type="entry name" value="HATPase_dom"/>
</dbReference>
<evidence type="ECO:0000313" key="19">
    <source>
        <dbReference type="Proteomes" id="UP000217785"/>
    </source>
</evidence>
<dbReference type="FunFam" id="1.10.287.130:FF:000001">
    <property type="entry name" value="Two-component sensor histidine kinase"/>
    <property type="match status" value="1"/>
</dbReference>
<evidence type="ECO:0000256" key="1">
    <source>
        <dbReference type="ARBA" id="ARBA00000085"/>
    </source>
</evidence>
<evidence type="ECO:0000256" key="10">
    <source>
        <dbReference type="ARBA" id="ARBA00022840"/>
    </source>
</evidence>
<dbReference type="InterPro" id="IPR004358">
    <property type="entry name" value="Sig_transdc_His_kin-like_C"/>
</dbReference>
<keyword evidence="4" id="KW-1003">Cell membrane</keyword>
<keyword evidence="7 15" id="KW-0812">Transmembrane</keyword>
<dbReference type="FunFam" id="3.30.565.10:FF:000006">
    <property type="entry name" value="Sensor histidine kinase WalK"/>
    <property type="match status" value="1"/>
</dbReference>
<gene>
    <name evidence="18" type="ORF">EFBL_3314</name>
</gene>
<dbReference type="EMBL" id="BDUF01000106">
    <property type="protein sequence ID" value="GAX91624.1"/>
    <property type="molecule type" value="Genomic_DNA"/>
</dbReference>
<dbReference type="Gene3D" id="3.30.565.10">
    <property type="entry name" value="Histidine kinase-like ATPase, C-terminal domain"/>
    <property type="match status" value="1"/>
</dbReference>
<keyword evidence="19" id="KW-1185">Reference proteome</keyword>
<evidence type="ECO:0000313" key="18">
    <source>
        <dbReference type="EMBL" id="GAX91624.1"/>
    </source>
</evidence>
<protein>
    <recommendedName>
        <fullName evidence="3">histidine kinase</fullName>
        <ecNumber evidence="3">2.7.13.3</ecNumber>
    </recommendedName>
</protein>
<dbReference type="PRINTS" id="PR00344">
    <property type="entry name" value="BCTRLSENSOR"/>
</dbReference>
<comment type="caution">
    <text evidence="18">The sequence shown here is derived from an EMBL/GenBank/DDBJ whole genome shotgun (WGS) entry which is preliminary data.</text>
</comment>
<dbReference type="InterPro" id="IPR003660">
    <property type="entry name" value="HAMP_dom"/>
</dbReference>
<keyword evidence="12" id="KW-0902">Two-component regulatory system</keyword>
<keyword evidence="10" id="KW-0067">ATP-binding</keyword>
<dbReference type="InterPro" id="IPR050428">
    <property type="entry name" value="TCS_sensor_his_kinase"/>
</dbReference>
<dbReference type="GO" id="GO:0005886">
    <property type="term" value="C:plasma membrane"/>
    <property type="evidence" value="ECO:0007669"/>
    <property type="project" value="UniProtKB-SubCell"/>
</dbReference>
<evidence type="ECO:0000256" key="7">
    <source>
        <dbReference type="ARBA" id="ARBA00022692"/>
    </source>
</evidence>
<evidence type="ECO:0000256" key="2">
    <source>
        <dbReference type="ARBA" id="ARBA00004651"/>
    </source>
</evidence>
<dbReference type="InterPro" id="IPR036097">
    <property type="entry name" value="HisK_dim/P_sf"/>
</dbReference>
<keyword evidence="13 15" id="KW-0472">Membrane</keyword>
<dbReference type="Gene3D" id="6.10.340.10">
    <property type="match status" value="1"/>
</dbReference>
<evidence type="ECO:0000256" key="8">
    <source>
        <dbReference type="ARBA" id="ARBA00022741"/>
    </source>
</evidence>
<dbReference type="SUPFAM" id="SSF158472">
    <property type="entry name" value="HAMP domain-like"/>
    <property type="match status" value="1"/>
</dbReference>
<evidence type="ECO:0000256" key="6">
    <source>
        <dbReference type="ARBA" id="ARBA00022679"/>
    </source>
</evidence>
<feature type="domain" description="Histidine kinase" evidence="16">
    <location>
        <begin position="245"/>
        <end position="459"/>
    </location>
</feature>
<reference evidence="19" key="1">
    <citation type="submission" date="2017-07" db="EMBL/GenBank/DDBJ databases">
        <title>Draft genome sequence of Effusibacillus lacus strain skLN1.</title>
        <authorList>
            <person name="Watanabe M."/>
            <person name="Kojima H."/>
            <person name="Fukui M."/>
        </authorList>
    </citation>
    <scope>NUCLEOTIDE SEQUENCE [LARGE SCALE GENOMIC DNA]</scope>
    <source>
        <strain evidence="19">skLN1</strain>
    </source>
</reference>
<dbReference type="EC" id="2.7.13.3" evidence="3"/>
<dbReference type="CDD" id="cd06225">
    <property type="entry name" value="HAMP"/>
    <property type="match status" value="1"/>
</dbReference>
<dbReference type="InterPro" id="IPR005467">
    <property type="entry name" value="His_kinase_dom"/>
</dbReference>
<evidence type="ECO:0000256" key="3">
    <source>
        <dbReference type="ARBA" id="ARBA00012438"/>
    </source>
</evidence>
<dbReference type="CDD" id="cd00082">
    <property type="entry name" value="HisKA"/>
    <property type="match status" value="1"/>
</dbReference>
<dbReference type="Pfam" id="PF02518">
    <property type="entry name" value="HATPase_c"/>
    <property type="match status" value="1"/>
</dbReference>
<evidence type="ECO:0000256" key="12">
    <source>
        <dbReference type="ARBA" id="ARBA00023012"/>
    </source>
</evidence>
<dbReference type="SMART" id="SM00388">
    <property type="entry name" value="HisKA"/>
    <property type="match status" value="1"/>
</dbReference>
<dbReference type="GO" id="GO:0000155">
    <property type="term" value="F:phosphorelay sensor kinase activity"/>
    <property type="evidence" value="ECO:0007669"/>
    <property type="project" value="InterPro"/>
</dbReference>
<feature type="transmembrane region" description="Helical" evidence="15">
    <location>
        <begin position="159"/>
        <end position="182"/>
    </location>
</feature>
<dbReference type="SMART" id="SM00304">
    <property type="entry name" value="HAMP"/>
    <property type="match status" value="1"/>
</dbReference>
<evidence type="ECO:0000256" key="9">
    <source>
        <dbReference type="ARBA" id="ARBA00022777"/>
    </source>
</evidence>
<dbReference type="Pfam" id="PF00512">
    <property type="entry name" value="HisKA"/>
    <property type="match status" value="1"/>
</dbReference>
<comment type="subcellular location">
    <subcellularLocation>
        <location evidence="2">Cell membrane</location>
        <topology evidence="2">Multi-pass membrane protein</topology>
    </subcellularLocation>
</comment>
<evidence type="ECO:0000259" key="17">
    <source>
        <dbReference type="PROSITE" id="PS50885"/>
    </source>
</evidence>
<keyword evidence="11 15" id="KW-1133">Transmembrane helix</keyword>
<evidence type="ECO:0000259" key="16">
    <source>
        <dbReference type="PROSITE" id="PS50109"/>
    </source>
</evidence>
<keyword evidence="14" id="KW-0175">Coiled coil</keyword>
<dbReference type="PANTHER" id="PTHR45436:SF5">
    <property type="entry name" value="SENSOR HISTIDINE KINASE TRCS"/>
    <property type="match status" value="1"/>
</dbReference>
<dbReference type="PROSITE" id="PS50885">
    <property type="entry name" value="HAMP"/>
    <property type="match status" value="1"/>
</dbReference>
<dbReference type="SUPFAM" id="SSF47384">
    <property type="entry name" value="Homodimeric domain of signal transducing histidine kinase"/>
    <property type="match status" value="1"/>
</dbReference>
<dbReference type="PANTHER" id="PTHR45436">
    <property type="entry name" value="SENSOR HISTIDINE KINASE YKOH"/>
    <property type="match status" value="1"/>
</dbReference>
<feature type="coiled-coil region" evidence="14">
    <location>
        <begin position="305"/>
        <end position="332"/>
    </location>
</feature>
<feature type="domain" description="HAMP" evidence="17">
    <location>
        <begin position="183"/>
        <end position="237"/>
    </location>
</feature>
<dbReference type="SUPFAM" id="SSF55874">
    <property type="entry name" value="ATPase domain of HSP90 chaperone/DNA topoisomerase II/histidine kinase"/>
    <property type="match status" value="1"/>
</dbReference>
<keyword evidence="6" id="KW-0808">Transferase</keyword>
<organism evidence="18 19">
    <name type="scientific">Effusibacillus lacus</name>
    <dbReference type="NCBI Taxonomy" id="1348429"/>
    <lineage>
        <taxon>Bacteria</taxon>
        <taxon>Bacillati</taxon>
        <taxon>Bacillota</taxon>
        <taxon>Bacilli</taxon>
        <taxon>Bacillales</taxon>
        <taxon>Alicyclobacillaceae</taxon>
        <taxon>Effusibacillus</taxon>
    </lineage>
</organism>
<dbReference type="Proteomes" id="UP000217785">
    <property type="component" value="Unassembled WGS sequence"/>
</dbReference>
<comment type="catalytic activity">
    <reaction evidence="1">
        <text>ATP + protein L-histidine = ADP + protein N-phospho-L-histidine.</text>
        <dbReference type="EC" id="2.7.13.3"/>
    </reaction>
</comment>
<dbReference type="SMART" id="SM00387">
    <property type="entry name" value="HATPase_c"/>
    <property type="match status" value="1"/>
</dbReference>
<keyword evidence="5" id="KW-0597">Phosphoprotein</keyword>
<sequence length="459" mass="51076">MPIRLRLTLWYCLIFGLLLVTVTSSIYISHRTSHYKEIDRSLTSVSTHFKEEVEEEIRGGKPLEQIRLSAGEFTLSGVYTVLKDANGKKIVSNLESNQLPHSPFADISTMTKDTLHTVTDPVLGRYRMLIQPIRINQQMMGYIQSEISLQQIDMSLNRLGWLIVGFTLIGIVLAALVGWFLAKKALSRVELISDTAKAIAASQGFHQRVMHEGPKDELGELAETFNRMLESLENAYVSQKRFIADASHELRAPLTTIRGNLDILQKMKGLPAAEKEEILSDIRNEAVRMSKMVADLLSLARADAGQEVRKQIADLTKIAKEVETEIQAWKTEVSIKSRLEKKVATWGDPDLLKQLLLILVENAVRYTRAGGTVTLAISGDKENATVKVIDTGIGIDSKDLPHIFDRFYRSEAARAHSPDGTGLGLSIAKWIVDQHGGSFVVTSTPGRGTEFLVNFPKVQ</sequence>
<dbReference type="RefSeq" id="WP_165912536.1">
    <property type="nucleotide sequence ID" value="NZ_SLZX01000010.1"/>
</dbReference>
<keyword evidence="9 18" id="KW-0418">Kinase</keyword>
<dbReference type="InterPro" id="IPR003661">
    <property type="entry name" value="HisK_dim/P_dom"/>
</dbReference>
<dbReference type="CDD" id="cd00075">
    <property type="entry name" value="HATPase"/>
    <property type="match status" value="1"/>
</dbReference>
<evidence type="ECO:0000256" key="5">
    <source>
        <dbReference type="ARBA" id="ARBA00022553"/>
    </source>
</evidence>
<dbReference type="Gene3D" id="1.10.287.130">
    <property type="match status" value="1"/>
</dbReference>
<evidence type="ECO:0000256" key="4">
    <source>
        <dbReference type="ARBA" id="ARBA00022475"/>
    </source>
</evidence>
<name>A0A292YT67_9BACL</name>
<dbReference type="GO" id="GO:0005524">
    <property type="term" value="F:ATP binding"/>
    <property type="evidence" value="ECO:0007669"/>
    <property type="project" value="UniProtKB-KW"/>
</dbReference>
<evidence type="ECO:0000256" key="14">
    <source>
        <dbReference type="SAM" id="Coils"/>
    </source>
</evidence>
<evidence type="ECO:0000256" key="13">
    <source>
        <dbReference type="ARBA" id="ARBA00023136"/>
    </source>
</evidence>